<dbReference type="GeneID" id="37195406"/>
<keyword evidence="3" id="KW-1185">Reference proteome</keyword>
<dbReference type="Proteomes" id="UP000248961">
    <property type="component" value="Unassembled WGS sequence"/>
</dbReference>
<sequence>MGRVFEDLEAGTATKVLMLSRCSQPTRHIIKSWASRAFSVFLGVFLLSLLTICLCLSFNDDIDRWERMEVIIGSPSAPVRTGYESTPCDGKVTGPLAWL</sequence>
<protein>
    <submittedName>
        <fullName evidence="2">Uncharacterized protein</fullName>
    </submittedName>
</protein>
<feature type="transmembrane region" description="Helical" evidence="1">
    <location>
        <begin position="37"/>
        <end position="58"/>
    </location>
</feature>
<evidence type="ECO:0000313" key="2">
    <source>
        <dbReference type="EMBL" id="RAL06726.1"/>
    </source>
</evidence>
<dbReference type="AlphaFoldDB" id="A0A395HGG0"/>
<evidence type="ECO:0000313" key="3">
    <source>
        <dbReference type="Proteomes" id="UP000248961"/>
    </source>
</evidence>
<keyword evidence="1" id="KW-0812">Transmembrane</keyword>
<name>A0A395HGG0_ASPHC</name>
<dbReference type="VEuPathDB" id="FungiDB:BO97DRAFT_286811"/>
<accession>A0A395HGG0</accession>
<dbReference type="RefSeq" id="XP_025545880.1">
    <property type="nucleotide sequence ID" value="XM_025691117.1"/>
</dbReference>
<keyword evidence="1" id="KW-1133">Transmembrane helix</keyword>
<gene>
    <name evidence="2" type="ORF">BO97DRAFT_286811</name>
</gene>
<keyword evidence="1" id="KW-0472">Membrane</keyword>
<reference evidence="2 3" key="1">
    <citation type="submission" date="2018-02" db="EMBL/GenBank/DDBJ databases">
        <title>The genomes of Aspergillus section Nigri reveals drivers in fungal speciation.</title>
        <authorList>
            <consortium name="DOE Joint Genome Institute"/>
            <person name="Vesth T.C."/>
            <person name="Nybo J."/>
            <person name="Theobald S."/>
            <person name="Brandl J."/>
            <person name="Frisvad J.C."/>
            <person name="Nielsen K.F."/>
            <person name="Lyhne E.K."/>
            <person name="Kogle M.E."/>
            <person name="Kuo A."/>
            <person name="Riley R."/>
            <person name="Clum A."/>
            <person name="Nolan M."/>
            <person name="Lipzen A."/>
            <person name="Salamov A."/>
            <person name="Henrissat B."/>
            <person name="Wiebenga A."/>
            <person name="De vries R.P."/>
            <person name="Grigoriev I.V."/>
            <person name="Mortensen U.H."/>
            <person name="Andersen M.R."/>
            <person name="Baker S.E."/>
        </authorList>
    </citation>
    <scope>NUCLEOTIDE SEQUENCE [LARGE SCALE GENOMIC DNA]</scope>
    <source>
        <strain evidence="2 3">CBS 101889</strain>
    </source>
</reference>
<organism evidence="2 3">
    <name type="scientific">Aspergillus homomorphus (strain CBS 101889)</name>
    <dbReference type="NCBI Taxonomy" id="1450537"/>
    <lineage>
        <taxon>Eukaryota</taxon>
        <taxon>Fungi</taxon>
        <taxon>Dikarya</taxon>
        <taxon>Ascomycota</taxon>
        <taxon>Pezizomycotina</taxon>
        <taxon>Eurotiomycetes</taxon>
        <taxon>Eurotiomycetidae</taxon>
        <taxon>Eurotiales</taxon>
        <taxon>Aspergillaceae</taxon>
        <taxon>Aspergillus</taxon>
        <taxon>Aspergillus subgen. Circumdati</taxon>
    </lineage>
</organism>
<dbReference type="EMBL" id="KZ824358">
    <property type="protein sequence ID" value="RAL06726.1"/>
    <property type="molecule type" value="Genomic_DNA"/>
</dbReference>
<evidence type="ECO:0000256" key="1">
    <source>
        <dbReference type="SAM" id="Phobius"/>
    </source>
</evidence>
<proteinExistence type="predicted"/>